<dbReference type="Proteomes" id="UP000279833">
    <property type="component" value="Unassembled WGS sequence"/>
</dbReference>
<organism evidence="5">
    <name type="scientific">Schistosoma curassoni</name>
    <dbReference type="NCBI Taxonomy" id="6186"/>
    <lineage>
        <taxon>Eukaryota</taxon>
        <taxon>Metazoa</taxon>
        <taxon>Spiralia</taxon>
        <taxon>Lophotrochozoa</taxon>
        <taxon>Platyhelminthes</taxon>
        <taxon>Trematoda</taxon>
        <taxon>Digenea</taxon>
        <taxon>Strigeidida</taxon>
        <taxon>Schistosomatoidea</taxon>
        <taxon>Schistosomatidae</taxon>
        <taxon>Schistosoma</taxon>
    </lineage>
</organism>
<reference evidence="5" key="1">
    <citation type="submission" date="2016-06" db="UniProtKB">
        <authorList>
            <consortium name="WormBaseParasite"/>
        </authorList>
    </citation>
    <scope>IDENTIFICATION</scope>
</reference>
<name>A0A183KEV9_9TREM</name>
<evidence type="ECO:0000313" key="3">
    <source>
        <dbReference type="EMBL" id="VDP53145.1"/>
    </source>
</evidence>
<dbReference type="WBParaSite" id="SCUD_0001355601-mRNA-1">
    <property type="protein sequence ID" value="SCUD_0001355601-mRNA-1"/>
    <property type="gene ID" value="SCUD_0001355601"/>
</dbReference>
<keyword evidence="2" id="KW-0812">Transmembrane</keyword>
<evidence type="ECO:0000313" key="5">
    <source>
        <dbReference type="WBParaSite" id="SCUD_0001355601-mRNA-1"/>
    </source>
</evidence>
<keyword evidence="2" id="KW-1133">Transmembrane helix</keyword>
<keyword evidence="2" id="KW-0472">Membrane</keyword>
<reference evidence="3 4" key="2">
    <citation type="submission" date="2018-11" db="EMBL/GenBank/DDBJ databases">
        <authorList>
            <consortium name="Pathogen Informatics"/>
        </authorList>
    </citation>
    <scope>NUCLEOTIDE SEQUENCE [LARGE SCALE GENOMIC DNA]</scope>
    <source>
        <strain evidence="3">Dakar</strain>
        <strain evidence="4">Dakar, Senegal</strain>
    </source>
</reference>
<feature type="region of interest" description="Disordered" evidence="1">
    <location>
        <begin position="62"/>
        <end position="84"/>
    </location>
</feature>
<evidence type="ECO:0000256" key="1">
    <source>
        <dbReference type="SAM" id="MobiDB-lite"/>
    </source>
</evidence>
<dbReference type="AlphaFoldDB" id="A0A183KEV9"/>
<gene>
    <name evidence="3" type="ORF">SCUD_LOCUS13553</name>
</gene>
<feature type="transmembrane region" description="Helical" evidence="2">
    <location>
        <begin position="92"/>
        <end position="112"/>
    </location>
</feature>
<proteinExistence type="predicted"/>
<dbReference type="EMBL" id="UZAK01035968">
    <property type="protein sequence ID" value="VDP53145.1"/>
    <property type="molecule type" value="Genomic_DNA"/>
</dbReference>
<sequence>MENIPHKLNQHPINLSLPKQNYSKLSKIYLNPLFDTDITKAYSMNSKTNPTDISSQSTMNENYKRHHHHQQHHHQQQQHQQQHHHILSNQHLTLSFVVAVVVVVVVVVYTFLEYSLLLCELCTMIYNVRTENTNHQYQVVLITMTIHLFIHYISTNLNEQYLLLSYIRKYNNNNNNNNNKEIIDDSSMVPDITSSLPNHHNSYPLRKKSVQKKNILKAKFII</sequence>
<feature type="compositionally biased region" description="Basic residues" evidence="1">
    <location>
        <begin position="64"/>
        <end position="84"/>
    </location>
</feature>
<accession>A0A183KEV9</accession>
<evidence type="ECO:0000313" key="4">
    <source>
        <dbReference type="Proteomes" id="UP000279833"/>
    </source>
</evidence>
<protein>
    <submittedName>
        <fullName evidence="5">G_PROTEIN_RECEP_F1_2 domain-containing protein</fullName>
    </submittedName>
</protein>
<keyword evidence="4" id="KW-1185">Reference proteome</keyword>
<evidence type="ECO:0000256" key="2">
    <source>
        <dbReference type="SAM" id="Phobius"/>
    </source>
</evidence>